<dbReference type="PANTHER" id="PTHR42756">
    <property type="entry name" value="TRANSCRIPTIONAL REGULATOR, MARR"/>
    <property type="match status" value="1"/>
</dbReference>
<dbReference type="EMBL" id="AP023368">
    <property type="protein sequence ID" value="BCJ98728.1"/>
    <property type="molecule type" value="Genomic_DNA"/>
</dbReference>
<dbReference type="SUPFAM" id="SSF46785">
    <property type="entry name" value="Winged helix' DNA-binding domain"/>
    <property type="match status" value="1"/>
</dbReference>
<dbReference type="SMART" id="SM00347">
    <property type="entry name" value="HTH_MARR"/>
    <property type="match status" value="1"/>
</dbReference>
<protein>
    <submittedName>
        <fullName evidence="5">MarR family transcriptional regulator</fullName>
    </submittedName>
</protein>
<dbReference type="InterPro" id="IPR036388">
    <property type="entry name" value="WH-like_DNA-bd_sf"/>
</dbReference>
<evidence type="ECO:0000313" key="5">
    <source>
        <dbReference type="EMBL" id="BCJ98728.1"/>
    </source>
</evidence>
<accession>A0A7I8DJR4</accession>
<sequence>MLNNDILQNIKNYYDVYWGINSIYENWAKHHDLTINSLFTLYLIYENPGHCTLSFLCEKLLFPKQTINTILDSFEEKGYLVRETSAKDKRSKNILLTKAGGQYAASLLTELLNFEQEAFLQMSSAEREGMMNGNFAFYHNLKEALEKSEKQSGGIR</sequence>
<keyword evidence="1" id="KW-0805">Transcription regulation</keyword>
<evidence type="ECO:0000256" key="2">
    <source>
        <dbReference type="ARBA" id="ARBA00023125"/>
    </source>
</evidence>
<keyword evidence="2" id="KW-0238">DNA-binding</keyword>
<keyword evidence="6" id="KW-1185">Reference proteome</keyword>
<name>A0A7I8DJR4_9FIRM</name>
<feature type="domain" description="HTH marR-type" evidence="4">
    <location>
        <begin position="1"/>
        <end position="139"/>
    </location>
</feature>
<dbReference type="PROSITE" id="PS50995">
    <property type="entry name" value="HTH_MARR_2"/>
    <property type="match status" value="1"/>
</dbReference>
<reference evidence="5 6" key="1">
    <citation type="submission" date="2020-08" db="EMBL/GenBank/DDBJ databases">
        <title>Draft genome sequencing of an Anaerocolumna strain isolated from anoxic soil subjected to BSD treatment.</title>
        <authorList>
            <person name="Uek A."/>
            <person name="Tonouchi A."/>
        </authorList>
    </citation>
    <scope>NUCLEOTIDE SEQUENCE [LARGE SCALE GENOMIC DNA]</scope>
    <source>
        <strain evidence="5 6">CTTW</strain>
    </source>
</reference>
<dbReference type="KEGG" id="acht:bsdcttw_17690"/>
<evidence type="ECO:0000259" key="4">
    <source>
        <dbReference type="PROSITE" id="PS50995"/>
    </source>
</evidence>
<keyword evidence="3" id="KW-0804">Transcription</keyword>
<proteinExistence type="predicted"/>
<organism evidence="5 6">
    <name type="scientific">Anaerocolumna chitinilytica</name>
    <dbReference type="NCBI Taxonomy" id="1727145"/>
    <lineage>
        <taxon>Bacteria</taxon>
        <taxon>Bacillati</taxon>
        <taxon>Bacillota</taxon>
        <taxon>Clostridia</taxon>
        <taxon>Lachnospirales</taxon>
        <taxon>Lachnospiraceae</taxon>
        <taxon>Anaerocolumna</taxon>
    </lineage>
</organism>
<dbReference type="Proteomes" id="UP000515703">
    <property type="component" value="Chromosome"/>
</dbReference>
<evidence type="ECO:0000256" key="3">
    <source>
        <dbReference type="ARBA" id="ARBA00023163"/>
    </source>
</evidence>
<gene>
    <name evidence="5" type="ORF">bsdcttw_17690</name>
</gene>
<dbReference type="InterPro" id="IPR036390">
    <property type="entry name" value="WH_DNA-bd_sf"/>
</dbReference>
<dbReference type="AlphaFoldDB" id="A0A7I8DJR4"/>
<dbReference type="RefSeq" id="WP_185259037.1">
    <property type="nucleotide sequence ID" value="NZ_AP023368.1"/>
</dbReference>
<reference evidence="5 6" key="2">
    <citation type="submission" date="2020-08" db="EMBL/GenBank/DDBJ databases">
        <authorList>
            <person name="Ueki A."/>
            <person name="Tonouchi A."/>
        </authorList>
    </citation>
    <scope>NUCLEOTIDE SEQUENCE [LARGE SCALE GENOMIC DNA]</scope>
    <source>
        <strain evidence="5 6">CTTW</strain>
    </source>
</reference>
<dbReference type="PANTHER" id="PTHR42756:SF1">
    <property type="entry name" value="TRANSCRIPTIONAL REPRESSOR OF EMRAB OPERON"/>
    <property type="match status" value="1"/>
</dbReference>
<dbReference type="Pfam" id="PF12802">
    <property type="entry name" value="MarR_2"/>
    <property type="match status" value="1"/>
</dbReference>
<evidence type="ECO:0000313" key="6">
    <source>
        <dbReference type="Proteomes" id="UP000515703"/>
    </source>
</evidence>
<dbReference type="Gene3D" id="1.10.10.10">
    <property type="entry name" value="Winged helix-like DNA-binding domain superfamily/Winged helix DNA-binding domain"/>
    <property type="match status" value="1"/>
</dbReference>
<dbReference type="InterPro" id="IPR000835">
    <property type="entry name" value="HTH_MarR-typ"/>
</dbReference>
<dbReference type="GO" id="GO:0003677">
    <property type="term" value="F:DNA binding"/>
    <property type="evidence" value="ECO:0007669"/>
    <property type="project" value="UniProtKB-KW"/>
</dbReference>
<evidence type="ECO:0000256" key="1">
    <source>
        <dbReference type="ARBA" id="ARBA00023015"/>
    </source>
</evidence>
<dbReference type="GO" id="GO:0003700">
    <property type="term" value="F:DNA-binding transcription factor activity"/>
    <property type="evidence" value="ECO:0007669"/>
    <property type="project" value="InterPro"/>
</dbReference>